<evidence type="ECO:0000256" key="3">
    <source>
        <dbReference type="SAM" id="Phobius"/>
    </source>
</evidence>
<feature type="transmembrane region" description="Helical" evidence="3">
    <location>
        <begin position="319"/>
        <end position="339"/>
    </location>
</feature>
<name>A0A3B4EYL2_9CICH</name>
<feature type="transmembrane region" description="Helical" evidence="3">
    <location>
        <begin position="202"/>
        <end position="223"/>
    </location>
</feature>
<feature type="transmembrane region" description="Helical" evidence="3">
    <location>
        <begin position="108"/>
        <end position="129"/>
    </location>
</feature>
<comment type="subcellular location">
    <subcellularLocation>
        <location evidence="1">Membrane</location>
        <topology evidence="1">Multi-pass membrane protein</topology>
    </subcellularLocation>
</comment>
<keyword evidence="3" id="KW-1133">Transmembrane helix</keyword>
<dbReference type="InterPro" id="IPR036259">
    <property type="entry name" value="MFS_trans_sf"/>
</dbReference>
<dbReference type="Gene3D" id="1.20.1250.20">
    <property type="entry name" value="MFS general substrate transporter like domains"/>
    <property type="match status" value="1"/>
</dbReference>
<evidence type="ECO:0000256" key="2">
    <source>
        <dbReference type="ARBA" id="ARBA00005773"/>
    </source>
</evidence>
<protein>
    <submittedName>
        <fullName evidence="4">Thiamine transporter 1-like</fullName>
    </submittedName>
</protein>
<feature type="transmembrane region" description="Helical" evidence="3">
    <location>
        <begin position="23"/>
        <end position="42"/>
    </location>
</feature>
<sequence>MGSSVQFCGACGFLQLTNYLFPIWTYSYLAFLFPVFLLTDFLRYKPLIILQGFFLITNYILLCFVPGLPAMTFLQVNYAVVTSTEVAYFSYIYSVIPVENYQRATGYLRSAMLAGYTFGATLGQMLVSLAGLDYFYINTITLGIVSVAFLVSFWLPMPQTSHRGLYSPVKGRLEVMDKSGNDNGKDANVQWKRRPLGCQTNCFIFLLHGPGAAAAFSVGYIKVTWVVWGELALGMFSAVGSGAVFLMAFTSSIWVCYVGYAIFKSCYMLLITITTFQIASNLSMECYALTFGINTFVALSLQTIITVTVVDEAALGLDIVTQFIIYGSYYAVISLLFLIRGTYTACVNKPCLRHTEDKEPECVEEVIAEDKQHNKTFWALTCLIYQSFISACARVSPRLCCSLTRLLINKMPREL</sequence>
<feature type="transmembrane region" description="Helical" evidence="3">
    <location>
        <begin position="76"/>
        <end position="96"/>
    </location>
</feature>
<dbReference type="AlphaFoldDB" id="A0A3B4EYL2"/>
<comment type="similarity">
    <text evidence="2">Belongs to the reduced folate carrier (RFC) transporter (TC 2.A.48) family.</text>
</comment>
<dbReference type="Ensembl" id="ENSPNYT00000002876.1">
    <property type="protein sequence ID" value="ENSPNYP00000002803.1"/>
    <property type="gene ID" value="ENSPNYG00000002185.1"/>
</dbReference>
<feature type="transmembrane region" description="Helical" evidence="3">
    <location>
        <begin position="135"/>
        <end position="155"/>
    </location>
</feature>
<dbReference type="InterPro" id="IPR002666">
    <property type="entry name" value="Folate_carrier"/>
</dbReference>
<dbReference type="SUPFAM" id="SSF103473">
    <property type="entry name" value="MFS general substrate transporter"/>
    <property type="match status" value="1"/>
</dbReference>
<accession>A0A3B4EYL2</accession>
<feature type="transmembrane region" description="Helical" evidence="3">
    <location>
        <begin position="49"/>
        <end position="70"/>
    </location>
</feature>
<feature type="transmembrane region" description="Helical" evidence="3">
    <location>
        <begin position="284"/>
        <end position="307"/>
    </location>
</feature>
<reference evidence="4" key="1">
    <citation type="submission" date="2023-09" db="UniProtKB">
        <authorList>
            <consortium name="Ensembl"/>
        </authorList>
    </citation>
    <scope>IDENTIFICATION</scope>
</reference>
<dbReference type="PANTHER" id="PTHR10686:SF38">
    <property type="entry name" value="THIAMINE TRANSPORTER 2 ISOFORM X1"/>
    <property type="match status" value="1"/>
</dbReference>
<dbReference type="GO" id="GO:0090482">
    <property type="term" value="F:vitamin transmembrane transporter activity"/>
    <property type="evidence" value="ECO:0007669"/>
    <property type="project" value="InterPro"/>
</dbReference>
<dbReference type="GO" id="GO:0005886">
    <property type="term" value="C:plasma membrane"/>
    <property type="evidence" value="ECO:0007669"/>
    <property type="project" value="TreeGrafter"/>
</dbReference>
<evidence type="ECO:0000313" key="4">
    <source>
        <dbReference type="Ensembl" id="ENSPNYP00000002803.1"/>
    </source>
</evidence>
<keyword evidence="3" id="KW-0472">Membrane</keyword>
<dbReference type="Pfam" id="PF01770">
    <property type="entry name" value="Folate_carrier"/>
    <property type="match status" value="2"/>
</dbReference>
<proteinExistence type="inferred from homology"/>
<evidence type="ECO:0000256" key="1">
    <source>
        <dbReference type="ARBA" id="ARBA00004141"/>
    </source>
</evidence>
<dbReference type="PANTHER" id="PTHR10686">
    <property type="entry name" value="FOLATE TRANSPORTER"/>
    <property type="match status" value="1"/>
</dbReference>
<organism evidence="4">
    <name type="scientific">Pundamilia nyererei</name>
    <dbReference type="NCBI Taxonomy" id="303518"/>
    <lineage>
        <taxon>Eukaryota</taxon>
        <taxon>Metazoa</taxon>
        <taxon>Chordata</taxon>
        <taxon>Craniata</taxon>
        <taxon>Vertebrata</taxon>
        <taxon>Euteleostomi</taxon>
        <taxon>Actinopterygii</taxon>
        <taxon>Neopterygii</taxon>
        <taxon>Teleostei</taxon>
        <taxon>Neoteleostei</taxon>
        <taxon>Acanthomorphata</taxon>
        <taxon>Ovalentaria</taxon>
        <taxon>Cichlomorphae</taxon>
        <taxon>Cichliformes</taxon>
        <taxon>Cichlidae</taxon>
        <taxon>African cichlids</taxon>
        <taxon>Pseudocrenilabrinae</taxon>
        <taxon>Haplochromini</taxon>
        <taxon>Pundamilia</taxon>
    </lineage>
</organism>
<feature type="transmembrane region" description="Helical" evidence="3">
    <location>
        <begin position="243"/>
        <end position="263"/>
    </location>
</feature>
<keyword evidence="3" id="KW-0812">Transmembrane</keyword>
<dbReference type="GeneTree" id="ENSGT00950000183022"/>